<gene>
    <name evidence="4" type="primary">Fahd2a</name>
</gene>
<dbReference type="PANTHER" id="PTHR42796:SF4">
    <property type="entry name" value="FUMARYLACETOACETATE HYDROLASE DOMAIN-CONTAINING PROTEIN 2A"/>
    <property type="match status" value="1"/>
</dbReference>
<dbReference type="FunFam" id="3.90.850.10:FF:000002">
    <property type="entry name" value="2-hydroxyhepta-2,4-diene-1,7-dioate isomerase"/>
    <property type="match status" value="1"/>
</dbReference>
<protein>
    <submittedName>
        <fullName evidence="4">Fumarylacetoacetate hydrolase domain-containing protein 2</fullName>
    </submittedName>
</protein>
<accession>A0A6F9DCY3</accession>
<dbReference type="AlphaFoldDB" id="A0A6F9DCY3"/>
<keyword evidence="2" id="KW-0479">Metal-binding</keyword>
<organism evidence="4">
    <name type="scientific">Phallusia mammillata</name>
    <dbReference type="NCBI Taxonomy" id="59560"/>
    <lineage>
        <taxon>Eukaryota</taxon>
        <taxon>Metazoa</taxon>
        <taxon>Chordata</taxon>
        <taxon>Tunicata</taxon>
        <taxon>Ascidiacea</taxon>
        <taxon>Phlebobranchia</taxon>
        <taxon>Ascidiidae</taxon>
        <taxon>Phallusia</taxon>
    </lineage>
</organism>
<sequence>MWRGASINFCRRKLSTATRVNMKLVQFVKDGKQSIGVQKDDSSIVDLTADNESFPNNMVSFLAGGSSLMEKAKSFVASCKSTISTQDVKILSPITGCEKVVCVGMNYKDHCLEQNAPIPEEPVIFSKFPSSITGDGDPIILPKLSNSVDWEVELAVVIGQTGKNIQIENAFDYVAGYTVAHDVSARDWQMQKNGKQWLLGKTFDTFCPLGPWLLTKDAVKDPHNLSLRCIVNDKVMQNSSTSQLVFGVDFVVSWISKFVTLKPGDVILTGTPPGVGIFRKPPILLKAGDVVTCEVEGIGKITNPVVEEK</sequence>
<evidence type="ECO:0000259" key="3">
    <source>
        <dbReference type="Pfam" id="PF01557"/>
    </source>
</evidence>
<reference evidence="4" key="1">
    <citation type="submission" date="2020-04" db="EMBL/GenBank/DDBJ databases">
        <authorList>
            <person name="Neveu A P."/>
        </authorList>
    </citation>
    <scope>NUCLEOTIDE SEQUENCE</scope>
    <source>
        <tissue evidence="4">Whole embryo</tissue>
    </source>
</reference>
<dbReference type="GO" id="GO:0050163">
    <property type="term" value="F:oxaloacetate tautomerase activity"/>
    <property type="evidence" value="ECO:0007669"/>
    <property type="project" value="UniProtKB-ARBA"/>
</dbReference>
<name>A0A6F9DCY3_9ASCI</name>
<dbReference type="EMBL" id="LR785004">
    <property type="protein sequence ID" value="CAB3244221.1"/>
    <property type="molecule type" value="mRNA"/>
</dbReference>
<keyword evidence="4" id="KW-0378">Hydrolase</keyword>
<proteinExistence type="evidence at transcript level"/>
<dbReference type="GO" id="GO:0046872">
    <property type="term" value="F:metal ion binding"/>
    <property type="evidence" value="ECO:0007669"/>
    <property type="project" value="UniProtKB-KW"/>
</dbReference>
<dbReference type="GO" id="GO:0006107">
    <property type="term" value="P:oxaloacetate metabolic process"/>
    <property type="evidence" value="ECO:0007669"/>
    <property type="project" value="UniProtKB-ARBA"/>
</dbReference>
<dbReference type="InterPro" id="IPR011234">
    <property type="entry name" value="Fumarylacetoacetase-like_C"/>
</dbReference>
<dbReference type="InterPro" id="IPR036663">
    <property type="entry name" value="Fumarylacetoacetase_C_sf"/>
</dbReference>
<comment type="similarity">
    <text evidence="1">Belongs to the FAH family.</text>
</comment>
<dbReference type="Pfam" id="PF01557">
    <property type="entry name" value="FAA_hydrolase"/>
    <property type="match status" value="1"/>
</dbReference>
<evidence type="ECO:0000313" key="4">
    <source>
        <dbReference type="EMBL" id="CAB3244221.1"/>
    </source>
</evidence>
<dbReference type="GO" id="GO:0016787">
    <property type="term" value="F:hydrolase activity"/>
    <property type="evidence" value="ECO:0007669"/>
    <property type="project" value="UniProtKB-KW"/>
</dbReference>
<dbReference type="Gene3D" id="3.90.850.10">
    <property type="entry name" value="Fumarylacetoacetase-like, C-terminal domain"/>
    <property type="match status" value="1"/>
</dbReference>
<evidence type="ECO:0000256" key="1">
    <source>
        <dbReference type="ARBA" id="ARBA00010211"/>
    </source>
</evidence>
<evidence type="ECO:0000256" key="2">
    <source>
        <dbReference type="ARBA" id="ARBA00022723"/>
    </source>
</evidence>
<feature type="domain" description="Fumarylacetoacetase-like C-terminal" evidence="3">
    <location>
        <begin position="99"/>
        <end position="306"/>
    </location>
</feature>
<dbReference type="PANTHER" id="PTHR42796">
    <property type="entry name" value="FUMARYLACETOACETATE HYDROLASE DOMAIN-CONTAINING PROTEIN 2A-RELATED"/>
    <property type="match status" value="1"/>
</dbReference>
<dbReference type="InterPro" id="IPR051121">
    <property type="entry name" value="FAH"/>
</dbReference>
<dbReference type="SUPFAM" id="SSF56529">
    <property type="entry name" value="FAH"/>
    <property type="match status" value="1"/>
</dbReference>